<dbReference type="EMBL" id="CAADFT010000038">
    <property type="protein sequence ID" value="VFK44673.1"/>
    <property type="molecule type" value="Genomic_DNA"/>
</dbReference>
<evidence type="ECO:0000313" key="2">
    <source>
        <dbReference type="EMBL" id="VFK44673.1"/>
    </source>
</evidence>
<name>A0A450YT12_9GAMM</name>
<sequence>MSRDSSPRTMQDKRRESITANPSVIKTMGNNNQEPKTMRNHDLFTDGVIGLGIEAGMIRLDLGSLSLTEKDKEGNSVLEHRQRVVMSIDAFLHTHRAMTGLLEHLEKSGAVVRREQPTSGNGATDGDMNVEDASPEAPVPARSPNFG</sequence>
<reference evidence="2" key="1">
    <citation type="submission" date="2019-02" db="EMBL/GenBank/DDBJ databases">
        <authorList>
            <person name="Gruber-Vodicka R. H."/>
            <person name="Seah K. B. B."/>
        </authorList>
    </citation>
    <scope>NUCLEOTIDE SEQUENCE</scope>
    <source>
        <strain evidence="2">BECK_BZ125</strain>
    </source>
</reference>
<feature type="compositionally biased region" description="Basic and acidic residues" evidence="1">
    <location>
        <begin position="1"/>
        <end position="17"/>
    </location>
</feature>
<feature type="region of interest" description="Disordered" evidence="1">
    <location>
        <begin position="109"/>
        <end position="147"/>
    </location>
</feature>
<feature type="compositionally biased region" description="Polar residues" evidence="1">
    <location>
        <begin position="18"/>
        <end position="35"/>
    </location>
</feature>
<accession>A0A450YT12</accession>
<dbReference type="AlphaFoldDB" id="A0A450YT12"/>
<organism evidence="2">
    <name type="scientific">Candidatus Kentrum sp. TC</name>
    <dbReference type="NCBI Taxonomy" id="2126339"/>
    <lineage>
        <taxon>Bacteria</taxon>
        <taxon>Pseudomonadati</taxon>
        <taxon>Pseudomonadota</taxon>
        <taxon>Gammaproteobacteria</taxon>
        <taxon>Candidatus Kentrum</taxon>
    </lineage>
</organism>
<gene>
    <name evidence="2" type="ORF">BECKTC1821E_GA0114239_103829</name>
</gene>
<proteinExistence type="predicted"/>
<feature type="region of interest" description="Disordered" evidence="1">
    <location>
        <begin position="1"/>
        <end position="39"/>
    </location>
</feature>
<protein>
    <submittedName>
        <fullName evidence="2">Uncharacterized protein</fullName>
    </submittedName>
</protein>
<evidence type="ECO:0000256" key="1">
    <source>
        <dbReference type="SAM" id="MobiDB-lite"/>
    </source>
</evidence>